<dbReference type="InterPro" id="IPR003609">
    <property type="entry name" value="Pan_app"/>
</dbReference>
<dbReference type="Gene3D" id="3.50.4.10">
    <property type="entry name" value="Hepatocyte Growth Factor"/>
    <property type="match status" value="2"/>
</dbReference>
<evidence type="ECO:0000256" key="2">
    <source>
        <dbReference type="ARBA" id="ARBA00022670"/>
    </source>
</evidence>
<feature type="signal peptide" evidence="11">
    <location>
        <begin position="1"/>
        <end position="17"/>
    </location>
</feature>
<feature type="active site" description="Charge relay system" evidence="9">
    <location>
        <position position="211"/>
    </location>
</feature>
<dbReference type="PANTHER" id="PTHR43806">
    <property type="entry name" value="PEPTIDASE S8"/>
    <property type="match status" value="1"/>
</dbReference>
<feature type="chain" id="PRO_5033826180" description="subtilisin" evidence="11">
    <location>
        <begin position="18"/>
        <end position="617"/>
    </location>
</feature>
<dbReference type="InterPro" id="IPR000177">
    <property type="entry name" value="Apple"/>
</dbReference>
<dbReference type="CDD" id="cd01100">
    <property type="entry name" value="APPLE_Factor_XI_like"/>
    <property type="match status" value="1"/>
</dbReference>
<proteinExistence type="inferred from homology"/>
<dbReference type="Gene3D" id="3.40.50.200">
    <property type="entry name" value="Peptidase S8/S53 domain"/>
    <property type="match status" value="1"/>
</dbReference>
<dbReference type="Pfam" id="PF00082">
    <property type="entry name" value="Peptidase_S8"/>
    <property type="match status" value="1"/>
</dbReference>
<feature type="active site" description="Charge relay system" evidence="9">
    <location>
        <position position="384"/>
    </location>
</feature>
<dbReference type="Pfam" id="PF14295">
    <property type="entry name" value="PAN_4"/>
    <property type="match status" value="2"/>
</dbReference>
<reference evidence="14 15" key="1">
    <citation type="submission" date="2019-03" db="EMBL/GenBank/DDBJ databases">
        <authorList>
            <person name="Gaulin E."/>
            <person name="Dumas B."/>
        </authorList>
    </citation>
    <scope>NUCLEOTIDE SEQUENCE [LARGE SCALE GENOMIC DNA]</scope>
    <source>
        <strain evidence="14">CBS 568.67</strain>
    </source>
</reference>
<reference evidence="13" key="2">
    <citation type="submission" date="2019-06" db="EMBL/GenBank/DDBJ databases">
        <title>Genomics analysis of Aphanomyces spp. identifies a new class of oomycete effector associated with host adaptation.</title>
        <authorList>
            <person name="Gaulin E."/>
        </authorList>
    </citation>
    <scope>NUCLEOTIDE SEQUENCE</scope>
    <source>
        <strain evidence="13">CBS 578.67</strain>
    </source>
</reference>
<feature type="compositionally biased region" description="Polar residues" evidence="10">
    <location>
        <begin position="337"/>
        <end position="349"/>
    </location>
</feature>
<name>A0A485KCG2_9STRA</name>
<evidence type="ECO:0000313" key="13">
    <source>
        <dbReference type="EMBL" id="KAF0716227.1"/>
    </source>
</evidence>
<dbReference type="SUPFAM" id="SSF52743">
    <property type="entry name" value="Subtilisin-like"/>
    <property type="match status" value="1"/>
</dbReference>
<evidence type="ECO:0000256" key="11">
    <source>
        <dbReference type="SAM" id="SignalP"/>
    </source>
</evidence>
<dbReference type="PANTHER" id="PTHR43806:SF67">
    <property type="entry name" value="EGF-LIKE DOMAIN-CONTAINING PROTEIN"/>
    <property type="match status" value="1"/>
</dbReference>
<dbReference type="GO" id="GO:0006508">
    <property type="term" value="P:proteolysis"/>
    <property type="evidence" value="ECO:0007669"/>
    <property type="project" value="UniProtKB-KW"/>
</dbReference>
<dbReference type="InterPro" id="IPR000209">
    <property type="entry name" value="Peptidase_S8/S53_dom"/>
</dbReference>
<dbReference type="EMBL" id="CAADRA010000440">
    <property type="protein sequence ID" value="VFT80142.1"/>
    <property type="molecule type" value="Genomic_DNA"/>
</dbReference>
<keyword evidence="2 9" id="KW-0645">Protease</keyword>
<dbReference type="PROSITE" id="PS00138">
    <property type="entry name" value="SUBTILASE_SER"/>
    <property type="match status" value="1"/>
</dbReference>
<dbReference type="EC" id="3.4.21.62" evidence="8"/>
<evidence type="ECO:0000256" key="4">
    <source>
        <dbReference type="ARBA" id="ARBA00022801"/>
    </source>
</evidence>
<dbReference type="InterPro" id="IPR015500">
    <property type="entry name" value="Peptidase_S8_subtilisin-rel"/>
</dbReference>
<dbReference type="PROSITE" id="PS51892">
    <property type="entry name" value="SUBTILASE"/>
    <property type="match status" value="1"/>
</dbReference>
<keyword evidence="4 9" id="KW-0378">Hydrolase</keyword>
<evidence type="ECO:0000256" key="3">
    <source>
        <dbReference type="ARBA" id="ARBA00022737"/>
    </source>
</evidence>
<evidence type="ECO:0000256" key="6">
    <source>
        <dbReference type="ARBA" id="ARBA00023157"/>
    </source>
</evidence>
<organism evidence="14 15">
    <name type="scientific">Aphanomyces stellatus</name>
    <dbReference type="NCBI Taxonomy" id="120398"/>
    <lineage>
        <taxon>Eukaryota</taxon>
        <taxon>Sar</taxon>
        <taxon>Stramenopiles</taxon>
        <taxon>Oomycota</taxon>
        <taxon>Saprolegniomycetes</taxon>
        <taxon>Saprolegniales</taxon>
        <taxon>Verrucalvaceae</taxon>
        <taxon>Aphanomyces</taxon>
    </lineage>
</organism>
<dbReference type="PROSITE" id="PS50948">
    <property type="entry name" value="PAN"/>
    <property type="match status" value="1"/>
</dbReference>
<keyword evidence="6" id="KW-1015">Disulfide bond</keyword>
<sequence length="617" mass="64976">MVFTSLILLAAAASAAATAKLSPAVLTHLDASLTVDVAITFNADVPNVIETTASLRSSDRSARALLVHQTLTQHAHALHAPLLQFLDQHPTKIDYKSIFINGKVYVRQATKALVDQLAARADVKAIDKQVVIPLPMVSTPRMDPSPFMWAIDRVEAPAVWDSGNRGAGVVVGSIDTGVRGTHEALKSNWRQDHGWFDAYNHSTTPVDYAGHGSHTMGTMVGTVQRIGVAPDAQWISCSAFDPIVGAPEPSLLSCAQFLLCPTDPQGNDPDCSKAPHVINNSWGGDVVSSFFDAAIAAWRAAGIIPVFSNGNDGAKGCGHAGYPATSPLVISVGSTDSSNKLSTFSSRGPTSDDRTKPDISAPGDFITSASGTQDDDYAIMGGTSMAAPHIVGTIALYLSANPGASFDDVFQALTTNTDAYDVVWPYNATCGNIPDTQYPNNGFGFGRLNVRKTVGATPQVPPVCSASYAGANYPGNDIASTEQANPYACCGDCQATTNCRAFVWTSDNGGTCWLKSAKGERVYTPFMFSGEMSDVPTTCGALDQDTDYRGFDIASTSQPSADKCCADCQATANCRVATWTDDNGGTCWLKSARGDPVSAPGAVSSQIQYEHCSNGNL</sequence>
<evidence type="ECO:0000256" key="1">
    <source>
        <dbReference type="ARBA" id="ARBA00011073"/>
    </source>
</evidence>
<feature type="active site" description="Charge relay system" evidence="9">
    <location>
        <position position="175"/>
    </location>
</feature>
<protein>
    <recommendedName>
        <fullName evidence="8">subtilisin</fullName>
        <ecNumber evidence="8">3.4.21.62</ecNumber>
    </recommendedName>
</protein>
<dbReference type="InterPro" id="IPR050131">
    <property type="entry name" value="Peptidase_S8_subtilisin-like"/>
</dbReference>
<evidence type="ECO:0000256" key="5">
    <source>
        <dbReference type="ARBA" id="ARBA00022825"/>
    </source>
</evidence>
<keyword evidence="11" id="KW-0732">Signal</keyword>
<evidence type="ECO:0000313" key="15">
    <source>
        <dbReference type="Proteomes" id="UP000332933"/>
    </source>
</evidence>
<dbReference type="SMART" id="SM00223">
    <property type="entry name" value="APPLE"/>
    <property type="match status" value="2"/>
</dbReference>
<feature type="domain" description="Apple" evidence="12">
    <location>
        <begin position="464"/>
        <end position="539"/>
    </location>
</feature>
<accession>A0A485KCG2</accession>
<dbReference type="GO" id="GO:0005576">
    <property type="term" value="C:extracellular region"/>
    <property type="evidence" value="ECO:0007669"/>
    <property type="project" value="InterPro"/>
</dbReference>
<dbReference type="PRINTS" id="PR00723">
    <property type="entry name" value="SUBTILISIN"/>
</dbReference>
<gene>
    <name evidence="14" type="primary">Aste57867_2959</name>
    <name evidence="13" type="ORF">As57867_002950</name>
    <name evidence="14" type="ORF">ASTE57867_2959</name>
</gene>
<dbReference type="EMBL" id="VJMH01000440">
    <property type="protein sequence ID" value="KAF0716227.1"/>
    <property type="molecule type" value="Genomic_DNA"/>
</dbReference>
<keyword evidence="15" id="KW-1185">Reference proteome</keyword>
<dbReference type="Proteomes" id="UP000332933">
    <property type="component" value="Unassembled WGS sequence"/>
</dbReference>
<evidence type="ECO:0000256" key="9">
    <source>
        <dbReference type="PROSITE-ProRule" id="PRU01240"/>
    </source>
</evidence>
<keyword evidence="3" id="KW-0677">Repeat</keyword>
<dbReference type="InterPro" id="IPR023828">
    <property type="entry name" value="Peptidase_S8_Ser-AS"/>
</dbReference>
<feature type="region of interest" description="Disordered" evidence="10">
    <location>
        <begin position="337"/>
        <end position="367"/>
    </location>
</feature>
<comment type="similarity">
    <text evidence="1 9">Belongs to the peptidase S8 family.</text>
</comment>
<dbReference type="OrthoDB" id="2015864at2759"/>
<dbReference type="AlphaFoldDB" id="A0A485KCG2"/>
<evidence type="ECO:0000256" key="7">
    <source>
        <dbReference type="ARBA" id="ARBA00023529"/>
    </source>
</evidence>
<keyword evidence="5 9" id="KW-0720">Serine protease</keyword>
<evidence type="ECO:0000259" key="12">
    <source>
        <dbReference type="PROSITE" id="PS50948"/>
    </source>
</evidence>
<evidence type="ECO:0000313" key="14">
    <source>
        <dbReference type="EMBL" id="VFT80142.1"/>
    </source>
</evidence>
<dbReference type="GO" id="GO:0004252">
    <property type="term" value="F:serine-type endopeptidase activity"/>
    <property type="evidence" value="ECO:0007669"/>
    <property type="project" value="UniProtKB-UniRule"/>
</dbReference>
<evidence type="ECO:0000256" key="8">
    <source>
        <dbReference type="ARBA" id="ARBA00023619"/>
    </source>
</evidence>
<evidence type="ECO:0000256" key="10">
    <source>
        <dbReference type="SAM" id="MobiDB-lite"/>
    </source>
</evidence>
<comment type="catalytic activity">
    <reaction evidence="7">
        <text>Hydrolysis of proteins with broad specificity for peptide bonds, and a preference for a large uncharged residue in P1. Hydrolyzes peptide amides.</text>
        <dbReference type="EC" id="3.4.21.62"/>
    </reaction>
</comment>
<dbReference type="InterPro" id="IPR036852">
    <property type="entry name" value="Peptidase_S8/S53_dom_sf"/>
</dbReference>